<protein>
    <submittedName>
        <fullName evidence="1">Uncharacterized protein</fullName>
    </submittedName>
</protein>
<dbReference type="RefSeq" id="WP_378016133.1">
    <property type="nucleotide sequence ID" value="NZ_JBHSKT010000002.1"/>
</dbReference>
<name>A0ABW0E603_9BACT</name>
<comment type="caution">
    <text evidence="1">The sequence shown here is derived from an EMBL/GenBank/DDBJ whole genome shotgun (WGS) entry which is preliminary data.</text>
</comment>
<reference evidence="2" key="1">
    <citation type="journal article" date="2019" name="Int. J. Syst. Evol. Microbiol.">
        <title>The Global Catalogue of Microorganisms (GCM) 10K type strain sequencing project: providing services to taxonomists for standard genome sequencing and annotation.</title>
        <authorList>
            <consortium name="The Broad Institute Genomics Platform"/>
            <consortium name="The Broad Institute Genome Sequencing Center for Infectious Disease"/>
            <person name="Wu L."/>
            <person name="Ma J."/>
        </authorList>
    </citation>
    <scope>NUCLEOTIDE SEQUENCE [LARGE SCALE GENOMIC DNA]</scope>
    <source>
        <strain evidence="2">KACC 12602</strain>
    </source>
</reference>
<accession>A0ABW0E603</accession>
<evidence type="ECO:0000313" key="2">
    <source>
        <dbReference type="Proteomes" id="UP001596161"/>
    </source>
</evidence>
<sequence>MKKWKVKFWPTRQTVQQQNQLKEVVIKVDKIAEIRPQLQVHFPQCQINSVVETA</sequence>
<dbReference type="Proteomes" id="UP001596161">
    <property type="component" value="Unassembled WGS sequence"/>
</dbReference>
<dbReference type="EMBL" id="JBHSKT010000002">
    <property type="protein sequence ID" value="MFC5269753.1"/>
    <property type="molecule type" value="Genomic_DNA"/>
</dbReference>
<gene>
    <name evidence="1" type="ORF">ACFPIB_03965</name>
</gene>
<proteinExistence type="predicted"/>
<keyword evidence="2" id="KW-1185">Reference proteome</keyword>
<evidence type="ECO:0000313" key="1">
    <source>
        <dbReference type="EMBL" id="MFC5269753.1"/>
    </source>
</evidence>
<organism evidence="1 2">
    <name type="scientific">Adhaeribacter terreus</name>
    <dbReference type="NCBI Taxonomy" id="529703"/>
    <lineage>
        <taxon>Bacteria</taxon>
        <taxon>Pseudomonadati</taxon>
        <taxon>Bacteroidota</taxon>
        <taxon>Cytophagia</taxon>
        <taxon>Cytophagales</taxon>
        <taxon>Hymenobacteraceae</taxon>
        <taxon>Adhaeribacter</taxon>
    </lineage>
</organism>